<accession>A0A7I7Q6I9</accession>
<evidence type="ECO:0000313" key="2">
    <source>
        <dbReference type="Proteomes" id="UP000467130"/>
    </source>
</evidence>
<sequence>MAPFDELTQTREHIMFYCLSMDRQLLQAAGVTTVGLAHFACPTVFEPLNRRLGFTTNTRRHVYVNGAIEIAIGLSSAKSQTHPLATALGTAYEVYLVGGSLRAGHATRRV</sequence>
<dbReference type="KEGG" id="msto:MSTO_21750"/>
<evidence type="ECO:0000313" key="1">
    <source>
        <dbReference type="EMBL" id="BBY21970.1"/>
    </source>
</evidence>
<name>A0A7I7Q6I9_9MYCO</name>
<proteinExistence type="predicted"/>
<protein>
    <submittedName>
        <fullName evidence="1">Uncharacterized protein</fullName>
    </submittedName>
</protein>
<dbReference type="AlphaFoldDB" id="A0A7I7Q6I9"/>
<reference evidence="1 2" key="1">
    <citation type="journal article" date="2019" name="Emerg. Microbes Infect.">
        <title>Comprehensive subspecies identification of 175 nontuberculous mycobacteria species based on 7547 genomic profiles.</title>
        <authorList>
            <person name="Matsumoto Y."/>
            <person name="Kinjo T."/>
            <person name="Motooka D."/>
            <person name="Nabeya D."/>
            <person name="Jung N."/>
            <person name="Uechi K."/>
            <person name="Horii T."/>
            <person name="Iida T."/>
            <person name="Fujita J."/>
            <person name="Nakamura S."/>
        </authorList>
    </citation>
    <scope>NUCLEOTIDE SEQUENCE [LARGE SCALE GENOMIC DNA]</scope>
    <source>
        <strain evidence="1 2">JCM 17783</strain>
    </source>
</reference>
<gene>
    <name evidence="1" type="ORF">MSTO_21750</name>
</gene>
<dbReference type="EMBL" id="AP022587">
    <property type="protein sequence ID" value="BBY21970.1"/>
    <property type="molecule type" value="Genomic_DNA"/>
</dbReference>
<dbReference type="Proteomes" id="UP000467130">
    <property type="component" value="Chromosome"/>
</dbReference>
<keyword evidence="2" id="KW-1185">Reference proteome</keyword>
<organism evidence="1 2">
    <name type="scientific">Mycobacterium stomatepiae</name>
    <dbReference type="NCBI Taxonomy" id="470076"/>
    <lineage>
        <taxon>Bacteria</taxon>
        <taxon>Bacillati</taxon>
        <taxon>Actinomycetota</taxon>
        <taxon>Actinomycetes</taxon>
        <taxon>Mycobacteriales</taxon>
        <taxon>Mycobacteriaceae</taxon>
        <taxon>Mycobacterium</taxon>
        <taxon>Mycobacterium simiae complex</taxon>
    </lineage>
</organism>